<feature type="signal peptide" evidence="1">
    <location>
        <begin position="1"/>
        <end position="28"/>
    </location>
</feature>
<evidence type="ECO:0000259" key="2">
    <source>
        <dbReference type="Pfam" id="PF01847"/>
    </source>
</evidence>
<sequence>MIAKPSSHLRSLLAGVGLAVAAAAPAQAQRVSAPPAPLVAKLHLSSVYAKYTDVGGFPVVATAKVSDHAVAEAAYLIYHMVGRRPDILRAIADKNIRFVVMAPSEMTTDVPEHSDLAPKSYWDRRARGIGATPPHPATSAGEENLLNLPGDPYPDENILIHEFAHTVYEAGMVTLDPSFDRRLLAAYEHARATGLWKGTYAMTNRTEYWASAAQSWFDCARGQDEDHNDIRTRAQLKAYDPAIAALLKEAFGDGKWRYAKPASRPAGERRHLAGFDIAKAGSFSWPAQIAANEIPDLGLGATSDKNTPSASPRNSSGPSGIFFINHLPAVVSIDWLDFDGKPVHYADIKPGEQFFQSTYVGHVWKVSAAGQVQGTFVAQEGNGRVEINAKQPQW</sequence>
<dbReference type="InterPro" id="IPR036208">
    <property type="entry name" value="VHL_sf"/>
</dbReference>
<dbReference type="AlphaFoldDB" id="A0A916U7V9"/>
<name>A0A916U7V9_9BURK</name>
<dbReference type="InterPro" id="IPR024079">
    <property type="entry name" value="MetalloPept_cat_dom_sf"/>
</dbReference>
<evidence type="ECO:0000313" key="3">
    <source>
        <dbReference type="EMBL" id="GGC63909.1"/>
    </source>
</evidence>
<keyword evidence="1" id="KW-0732">Signal</keyword>
<dbReference type="Gene3D" id="2.60.40.780">
    <property type="entry name" value="von Hippel-Lindau disease tumour suppressor, beta domain"/>
    <property type="match status" value="1"/>
</dbReference>
<gene>
    <name evidence="3" type="ORF">GCM10011396_08590</name>
</gene>
<dbReference type="SUPFAM" id="SSF49468">
    <property type="entry name" value="VHL"/>
    <property type="match status" value="1"/>
</dbReference>
<dbReference type="InterPro" id="IPR024053">
    <property type="entry name" value="VHL_beta_dom"/>
</dbReference>
<organism evidence="3 4">
    <name type="scientific">Undibacterium terreum</name>
    <dbReference type="NCBI Taxonomy" id="1224302"/>
    <lineage>
        <taxon>Bacteria</taxon>
        <taxon>Pseudomonadati</taxon>
        <taxon>Pseudomonadota</taxon>
        <taxon>Betaproteobacteria</taxon>
        <taxon>Burkholderiales</taxon>
        <taxon>Oxalobacteraceae</taxon>
        <taxon>Undibacterium</taxon>
    </lineage>
</organism>
<dbReference type="GO" id="GO:0008237">
    <property type="term" value="F:metallopeptidase activity"/>
    <property type="evidence" value="ECO:0007669"/>
    <property type="project" value="InterPro"/>
</dbReference>
<evidence type="ECO:0000313" key="4">
    <source>
        <dbReference type="Proteomes" id="UP000637423"/>
    </source>
</evidence>
<dbReference type="Proteomes" id="UP000637423">
    <property type="component" value="Unassembled WGS sequence"/>
</dbReference>
<dbReference type="Pfam" id="PF01847">
    <property type="entry name" value="VHL"/>
    <property type="match status" value="1"/>
</dbReference>
<dbReference type="Gene3D" id="3.40.390.10">
    <property type="entry name" value="Collagenase (Catalytic Domain)"/>
    <property type="match status" value="1"/>
</dbReference>
<feature type="domain" description="von Hippel-Lindau disease tumour suppressor beta" evidence="2">
    <location>
        <begin position="313"/>
        <end position="379"/>
    </location>
</feature>
<proteinExistence type="predicted"/>
<protein>
    <recommendedName>
        <fullName evidence="2">von Hippel-Lindau disease tumour suppressor beta domain-containing protein</fullName>
    </recommendedName>
</protein>
<dbReference type="EMBL" id="BMED01000001">
    <property type="protein sequence ID" value="GGC63909.1"/>
    <property type="molecule type" value="Genomic_DNA"/>
</dbReference>
<dbReference type="InterPro" id="IPR037140">
    <property type="entry name" value="VHL_beta_dom_sf"/>
</dbReference>
<accession>A0A916U7V9</accession>
<evidence type="ECO:0000256" key="1">
    <source>
        <dbReference type="SAM" id="SignalP"/>
    </source>
</evidence>
<dbReference type="RefSeq" id="WP_188564717.1">
    <property type="nucleotide sequence ID" value="NZ_BMED01000001.1"/>
</dbReference>
<dbReference type="SUPFAM" id="SSF55486">
    <property type="entry name" value="Metalloproteases ('zincins'), catalytic domain"/>
    <property type="match status" value="1"/>
</dbReference>
<reference evidence="3" key="2">
    <citation type="submission" date="2020-09" db="EMBL/GenBank/DDBJ databases">
        <authorList>
            <person name="Sun Q."/>
            <person name="Zhou Y."/>
        </authorList>
    </citation>
    <scope>NUCLEOTIDE SEQUENCE</scope>
    <source>
        <strain evidence="3">CGMCC 1.10998</strain>
    </source>
</reference>
<comment type="caution">
    <text evidence="3">The sequence shown here is derived from an EMBL/GenBank/DDBJ whole genome shotgun (WGS) entry which is preliminary data.</text>
</comment>
<keyword evidence="4" id="KW-1185">Reference proteome</keyword>
<reference evidence="3" key="1">
    <citation type="journal article" date="2014" name="Int. J. Syst. Evol. Microbiol.">
        <title>Complete genome sequence of Corynebacterium casei LMG S-19264T (=DSM 44701T), isolated from a smear-ripened cheese.</title>
        <authorList>
            <consortium name="US DOE Joint Genome Institute (JGI-PGF)"/>
            <person name="Walter F."/>
            <person name="Albersmeier A."/>
            <person name="Kalinowski J."/>
            <person name="Ruckert C."/>
        </authorList>
    </citation>
    <scope>NUCLEOTIDE SEQUENCE</scope>
    <source>
        <strain evidence="3">CGMCC 1.10998</strain>
    </source>
</reference>
<feature type="chain" id="PRO_5037915563" description="von Hippel-Lindau disease tumour suppressor beta domain-containing protein" evidence="1">
    <location>
        <begin position="29"/>
        <end position="394"/>
    </location>
</feature>